<organism evidence="10 11">
    <name type="scientific">Albula goreensis</name>
    <dbReference type="NCBI Taxonomy" id="1534307"/>
    <lineage>
        <taxon>Eukaryota</taxon>
        <taxon>Metazoa</taxon>
        <taxon>Chordata</taxon>
        <taxon>Craniata</taxon>
        <taxon>Vertebrata</taxon>
        <taxon>Euteleostomi</taxon>
        <taxon>Actinopterygii</taxon>
        <taxon>Neopterygii</taxon>
        <taxon>Teleostei</taxon>
        <taxon>Albuliformes</taxon>
        <taxon>Albulidae</taxon>
        <taxon>Albula</taxon>
    </lineage>
</organism>
<feature type="domain" description="Peptidase S1" evidence="9">
    <location>
        <begin position="34"/>
        <end position="282"/>
    </location>
</feature>
<name>A0A8T3CFG1_9TELE</name>
<keyword evidence="2" id="KW-0964">Secreted</keyword>
<keyword evidence="3" id="KW-0645">Protease</keyword>
<protein>
    <recommendedName>
        <fullName evidence="7">trypsin</fullName>
        <ecNumber evidence="7">3.4.21.4</ecNumber>
    </recommendedName>
</protein>
<dbReference type="SUPFAM" id="SSF50494">
    <property type="entry name" value="Trypsin-like serine proteases"/>
    <property type="match status" value="1"/>
</dbReference>
<dbReference type="GO" id="GO:0005615">
    <property type="term" value="C:extracellular space"/>
    <property type="evidence" value="ECO:0007669"/>
    <property type="project" value="TreeGrafter"/>
</dbReference>
<comment type="caution">
    <text evidence="10">The sequence shown here is derived from an EMBL/GenBank/DDBJ whole genome shotgun (WGS) entry which is preliminary data.</text>
</comment>
<gene>
    <name evidence="10" type="ORF">AGOR_G00235230</name>
</gene>
<dbReference type="InterPro" id="IPR009003">
    <property type="entry name" value="Peptidase_S1_PA"/>
</dbReference>
<dbReference type="Pfam" id="PF00089">
    <property type="entry name" value="Trypsin"/>
    <property type="match status" value="1"/>
</dbReference>
<evidence type="ECO:0000256" key="5">
    <source>
        <dbReference type="ARBA" id="ARBA00022825"/>
    </source>
</evidence>
<comment type="catalytic activity">
    <reaction evidence="6">
        <text>Preferential cleavage: Arg-|-Xaa, Lys-|-Xaa.</text>
        <dbReference type="EC" id="3.4.21.4"/>
    </reaction>
</comment>
<dbReference type="CDD" id="cd00190">
    <property type="entry name" value="Tryp_SPc"/>
    <property type="match status" value="1"/>
</dbReference>
<evidence type="ECO:0000256" key="8">
    <source>
        <dbReference type="SAM" id="SignalP"/>
    </source>
</evidence>
<dbReference type="GO" id="GO:0006508">
    <property type="term" value="P:proteolysis"/>
    <property type="evidence" value="ECO:0007669"/>
    <property type="project" value="UniProtKB-KW"/>
</dbReference>
<dbReference type="Gene3D" id="2.40.10.10">
    <property type="entry name" value="Trypsin-like serine proteases"/>
    <property type="match status" value="1"/>
</dbReference>
<evidence type="ECO:0000256" key="3">
    <source>
        <dbReference type="ARBA" id="ARBA00022670"/>
    </source>
</evidence>
<dbReference type="AlphaFoldDB" id="A0A8T3CFG1"/>
<dbReference type="GO" id="GO:0004252">
    <property type="term" value="F:serine-type endopeptidase activity"/>
    <property type="evidence" value="ECO:0007669"/>
    <property type="project" value="UniProtKB-EC"/>
</dbReference>
<evidence type="ECO:0000313" key="11">
    <source>
        <dbReference type="Proteomes" id="UP000829720"/>
    </source>
</evidence>
<dbReference type="EC" id="3.4.21.4" evidence="7"/>
<keyword evidence="4" id="KW-0378">Hydrolase</keyword>
<evidence type="ECO:0000259" key="9">
    <source>
        <dbReference type="PROSITE" id="PS50240"/>
    </source>
</evidence>
<evidence type="ECO:0000256" key="2">
    <source>
        <dbReference type="ARBA" id="ARBA00022525"/>
    </source>
</evidence>
<feature type="signal peptide" evidence="8">
    <location>
        <begin position="1"/>
        <end position="25"/>
    </location>
</feature>
<dbReference type="PANTHER" id="PTHR24264:SF65">
    <property type="entry name" value="SRCR DOMAIN-CONTAINING PROTEIN"/>
    <property type="match status" value="1"/>
</dbReference>
<dbReference type="OrthoDB" id="5565075at2759"/>
<dbReference type="InterPro" id="IPR050127">
    <property type="entry name" value="Serine_Proteases_S1"/>
</dbReference>
<evidence type="ECO:0000313" key="10">
    <source>
        <dbReference type="EMBL" id="KAI1883793.1"/>
    </source>
</evidence>
<dbReference type="InterPro" id="IPR018114">
    <property type="entry name" value="TRYPSIN_HIS"/>
</dbReference>
<dbReference type="PRINTS" id="PR00722">
    <property type="entry name" value="CHYMOTRYPSIN"/>
</dbReference>
<dbReference type="InterPro" id="IPR001314">
    <property type="entry name" value="Peptidase_S1A"/>
</dbReference>
<reference evidence="10" key="1">
    <citation type="submission" date="2021-01" db="EMBL/GenBank/DDBJ databases">
        <authorList>
            <person name="Zahm M."/>
            <person name="Roques C."/>
            <person name="Cabau C."/>
            <person name="Klopp C."/>
            <person name="Donnadieu C."/>
            <person name="Jouanno E."/>
            <person name="Lampietro C."/>
            <person name="Louis A."/>
            <person name="Herpin A."/>
            <person name="Echchiki A."/>
            <person name="Berthelot C."/>
            <person name="Parey E."/>
            <person name="Roest-Crollius H."/>
            <person name="Braasch I."/>
            <person name="Postlethwait J."/>
            <person name="Bobe J."/>
            <person name="Montfort J."/>
            <person name="Bouchez O."/>
            <person name="Begum T."/>
            <person name="Mejri S."/>
            <person name="Adams A."/>
            <person name="Chen W.-J."/>
            <person name="Guiguen Y."/>
        </authorList>
    </citation>
    <scope>NUCLEOTIDE SEQUENCE</scope>
    <source>
        <tissue evidence="10">Blood</tissue>
    </source>
</reference>
<comment type="subcellular location">
    <subcellularLocation>
        <location evidence="1">Secreted</location>
    </subcellularLocation>
</comment>
<feature type="chain" id="PRO_5035758079" description="trypsin" evidence="8">
    <location>
        <begin position="26"/>
        <end position="289"/>
    </location>
</feature>
<dbReference type="SMART" id="SM00020">
    <property type="entry name" value="Tryp_SPc"/>
    <property type="match status" value="1"/>
</dbReference>
<keyword evidence="8" id="KW-0732">Signal</keyword>
<evidence type="ECO:0000256" key="6">
    <source>
        <dbReference type="ARBA" id="ARBA00036320"/>
    </source>
</evidence>
<dbReference type="InterPro" id="IPR001254">
    <property type="entry name" value="Trypsin_dom"/>
</dbReference>
<evidence type="ECO:0000256" key="7">
    <source>
        <dbReference type="ARBA" id="ARBA00038868"/>
    </source>
</evidence>
<dbReference type="InterPro" id="IPR043504">
    <property type="entry name" value="Peptidase_S1_PA_chymotrypsin"/>
</dbReference>
<dbReference type="EMBL" id="JAERUA010000023">
    <property type="protein sequence ID" value="KAI1883793.1"/>
    <property type="molecule type" value="Genomic_DNA"/>
</dbReference>
<dbReference type="PROSITE" id="PS50240">
    <property type="entry name" value="TRYPSIN_DOM"/>
    <property type="match status" value="1"/>
</dbReference>
<dbReference type="Proteomes" id="UP000829720">
    <property type="component" value="Unassembled WGS sequence"/>
</dbReference>
<evidence type="ECO:0000256" key="1">
    <source>
        <dbReference type="ARBA" id="ARBA00004613"/>
    </source>
</evidence>
<keyword evidence="5" id="KW-0720">Serine protease</keyword>
<sequence length="289" mass="31786">MHLPYKIVFGYILLLFYLGCRPTVSTPVKLHKRIILGRPCKQTEARYHVGLCKNPCTEKSHVFCGGSLISPKWVLSAAHCDDPAKSDLKVVLGTQDLSKPSSWKILSGKAIKNDKYDRATLDSDIMLVELEEAVTPDGDTIEVISLPTGCDVNNLPPVELQCLLSGWGVYGWTVPNVALGLHNEPIYPDHLDCVDLHRADCSEDSILPVTVNKFCAGSLGESFNCGDFGGGLQCVHDGRKELYGIASSFRVSSRAITTTDPSHPPKFTKVCHYMDWIKENVPELKDSGK</sequence>
<accession>A0A8T3CFG1</accession>
<proteinExistence type="predicted"/>
<keyword evidence="11" id="KW-1185">Reference proteome</keyword>
<dbReference type="PROSITE" id="PS00134">
    <property type="entry name" value="TRYPSIN_HIS"/>
    <property type="match status" value="1"/>
</dbReference>
<dbReference type="PANTHER" id="PTHR24264">
    <property type="entry name" value="TRYPSIN-RELATED"/>
    <property type="match status" value="1"/>
</dbReference>
<evidence type="ECO:0000256" key="4">
    <source>
        <dbReference type="ARBA" id="ARBA00022801"/>
    </source>
</evidence>